<feature type="region of interest" description="Disordered" evidence="1">
    <location>
        <begin position="1"/>
        <end position="27"/>
    </location>
</feature>
<accession>A0A6A6QDX5</accession>
<dbReference type="AlphaFoldDB" id="A0A6A6QDX5"/>
<feature type="region of interest" description="Disordered" evidence="1">
    <location>
        <begin position="90"/>
        <end position="116"/>
    </location>
</feature>
<feature type="transmembrane region" description="Helical" evidence="2">
    <location>
        <begin position="38"/>
        <end position="61"/>
    </location>
</feature>
<reference evidence="3" key="1">
    <citation type="journal article" date="2020" name="Stud. Mycol.">
        <title>101 Dothideomycetes genomes: a test case for predicting lifestyles and emergence of pathogens.</title>
        <authorList>
            <person name="Haridas S."/>
            <person name="Albert R."/>
            <person name="Binder M."/>
            <person name="Bloem J."/>
            <person name="Labutti K."/>
            <person name="Salamov A."/>
            <person name="Andreopoulos B."/>
            <person name="Baker S."/>
            <person name="Barry K."/>
            <person name="Bills G."/>
            <person name="Bluhm B."/>
            <person name="Cannon C."/>
            <person name="Castanera R."/>
            <person name="Culley D."/>
            <person name="Daum C."/>
            <person name="Ezra D."/>
            <person name="Gonzalez J."/>
            <person name="Henrissat B."/>
            <person name="Kuo A."/>
            <person name="Liang C."/>
            <person name="Lipzen A."/>
            <person name="Lutzoni F."/>
            <person name="Magnuson J."/>
            <person name="Mondo S."/>
            <person name="Nolan M."/>
            <person name="Ohm R."/>
            <person name="Pangilinan J."/>
            <person name="Park H.-J."/>
            <person name="Ramirez L."/>
            <person name="Alfaro M."/>
            <person name="Sun H."/>
            <person name="Tritt A."/>
            <person name="Yoshinaga Y."/>
            <person name="Zwiers L.-H."/>
            <person name="Turgeon B."/>
            <person name="Goodwin S."/>
            <person name="Spatafora J."/>
            <person name="Crous P."/>
            <person name="Grigoriev I."/>
        </authorList>
    </citation>
    <scope>NUCLEOTIDE SEQUENCE</scope>
    <source>
        <strain evidence="3">CBS 269.34</strain>
    </source>
</reference>
<dbReference type="EMBL" id="MU004197">
    <property type="protein sequence ID" value="KAF2490618.1"/>
    <property type="molecule type" value="Genomic_DNA"/>
</dbReference>
<dbReference type="Proteomes" id="UP000799750">
    <property type="component" value="Unassembled WGS sequence"/>
</dbReference>
<name>A0A6A6QDX5_9PEZI</name>
<protein>
    <submittedName>
        <fullName evidence="3">Uncharacterized protein</fullName>
    </submittedName>
</protein>
<evidence type="ECO:0000313" key="3">
    <source>
        <dbReference type="EMBL" id="KAF2490618.1"/>
    </source>
</evidence>
<gene>
    <name evidence="3" type="ORF">BU16DRAFT_566627</name>
</gene>
<keyword evidence="2" id="KW-1133">Transmembrane helix</keyword>
<keyword evidence="4" id="KW-1185">Reference proteome</keyword>
<evidence type="ECO:0000313" key="4">
    <source>
        <dbReference type="Proteomes" id="UP000799750"/>
    </source>
</evidence>
<feature type="compositionally biased region" description="Polar residues" evidence="1">
    <location>
        <begin position="11"/>
        <end position="25"/>
    </location>
</feature>
<organism evidence="3 4">
    <name type="scientific">Lophium mytilinum</name>
    <dbReference type="NCBI Taxonomy" id="390894"/>
    <lineage>
        <taxon>Eukaryota</taxon>
        <taxon>Fungi</taxon>
        <taxon>Dikarya</taxon>
        <taxon>Ascomycota</taxon>
        <taxon>Pezizomycotina</taxon>
        <taxon>Dothideomycetes</taxon>
        <taxon>Pleosporomycetidae</taxon>
        <taxon>Mytilinidiales</taxon>
        <taxon>Mytilinidiaceae</taxon>
        <taxon>Lophium</taxon>
    </lineage>
</organism>
<keyword evidence="2" id="KW-0812">Transmembrane</keyword>
<keyword evidence="2" id="KW-0472">Membrane</keyword>
<proteinExistence type="predicted"/>
<sequence>METHFHRPGELQSTEAPSPTPTINPGQRFLHDAQYRTVVLVAAAAIAVLLVTIGIVVWVCVCRRRKRKARAVADVERGYKNRTGFNSIPLHWLKGPGGKPASNQIGPHHGSKPGGR</sequence>
<evidence type="ECO:0000256" key="2">
    <source>
        <dbReference type="SAM" id="Phobius"/>
    </source>
</evidence>
<evidence type="ECO:0000256" key="1">
    <source>
        <dbReference type="SAM" id="MobiDB-lite"/>
    </source>
</evidence>